<evidence type="ECO:0000313" key="2">
    <source>
        <dbReference type="EMBL" id="GHP07293.1"/>
    </source>
</evidence>
<dbReference type="InterPro" id="IPR044624">
    <property type="entry name" value="Mbb1-like"/>
</dbReference>
<keyword evidence="3" id="KW-1185">Reference proteome</keyword>
<dbReference type="GO" id="GO:0003727">
    <property type="term" value="F:single-stranded RNA binding"/>
    <property type="evidence" value="ECO:0007669"/>
    <property type="project" value="TreeGrafter"/>
</dbReference>
<dbReference type="SMART" id="SM00028">
    <property type="entry name" value="TPR"/>
    <property type="match status" value="6"/>
</dbReference>
<dbReference type="PANTHER" id="PTHR44917">
    <property type="entry name" value="PROTEIN HIGH CHLOROPHYLL FLUORESCENT 107"/>
    <property type="match status" value="1"/>
</dbReference>
<sequence>MAASFMSKAQVHARCSVWGQDPRRLRMSFGYRTSSTLNTLKLKRRSTYQDLCVRSSSPSSSPSPSPSSSSSSKSKHKHKQALDWLKLGLYEKASTILDVALDDDPNNARLMCTRARVHHRMRQISQARQLYEQAASLDASSVVPLHAWACMESDLGNAKDALALFERALLVDSAHAPSHQAMGRVYAFVVEPSQPPEAVACFALALKHNPKHAPTLHAWAQMLERRAESHAKDSKQMWDAARRMYSRAIEVGGDKPHAPSVHALGRLLERRGKHAKAMAMYENRLALSQSERSDAPLLATYAQRLLVPRSSQSASSSRSIAGLDVLKRAALRDPTRAVIWLTWSRHEDRCGRPRAAVALLRRGASCESSPGRVSHALAAALLRLGTLEATDEARELLERLASSGNDAARAHACHTLGRLAWDEGMLDAARAHFRSGAMSSNQPVQVRALASDASWRVANVISVANDLSASADASSSSSSSSSSSLYPPQPPGIAARILCLHDLGDLERFVGSLREADAAYMLGDALATWGGAMPPSSAEAWLNMAATSTDIGGSVARPPPPSNRVSNAASRVLRSWALLGRRESASPAKVRIRFRRAALLDPGDANGHLAWALYERSTGRRAAARACFRRGAHASSFEEKDVELHARVLQAWASTERRAGAVEDARRLYNEAIKVLPSAMCGALYVELAQLEMESSFEDGVEKAREVLRAGVRSMKAGGAAEDEVSQVLRFLRGL</sequence>
<dbReference type="AlphaFoldDB" id="A0A830HKZ4"/>
<dbReference type="InterPro" id="IPR011990">
    <property type="entry name" value="TPR-like_helical_dom_sf"/>
</dbReference>
<feature type="region of interest" description="Disordered" evidence="1">
    <location>
        <begin position="51"/>
        <end position="76"/>
    </location>
</feature>
<proteinExistence type="predicted"/>
<dbReference type="GO" id="GO:0006417">
    <property type="term" value="P:regulation of translation"/>
    <property type="evidence" value="ECO:0007669"/>
    <property type="project" value="TreeGrafter"/>
</dbReference>
<dbReference type="Pfam" id="PF13181">
    <property type="entry name" value="TPR_8"/>
    <property type="match status" value="1"/>
</dbReference>
<reference evidence="2" key="1">
    <citation type="submission" date="2020-10" db="EMBL/GenBank/DDBJ databases">
        <title>Unveiling of a novel bifunctional photoreceptor, Dualchrome1, isolated from a cosmopolitan green alga.</title>
        <authorList>
            <person name="Suzuki S."/>
            <person name="Kawachi M."/>
        </authorList>
    </citation>
    <scope>NUCLEOTIDE SEQUENCE</scope>
    <source>
        <strain evidence="2">NIES 2893</strain>
    </source>
</reference>
<dbReference type="PANTHER" id="PTHR44917:SF1">
    <property type="entry name" value="PROTEIN HIGH CHLOROPHYLL FLUORESCENT 107"/>
    <property type="match status" value="1"/>
</dbReference>
<gene>
    <name evidence="2" type="ORF">PPROV_000603400</name>
</gene>
<dbReference type="GO" id="GO:0006397">
    <property type="term" value="P:mRNA processing"/>
    <property type="evidence" value="ECO:0007669"/>
    <property type="project" value="InterPro"/>
</dbReference>
<organism evidence="2 3">
    <name type="scientific">Pycnococcus provasolii</name>
    <dbReference type="NCBI Taxonomy" id="41880"/>
    <lineage>
        <taxon>Eukaryota</taxon>
        <taxon>Viridiplantae</taxon>
        <taxon>Chlorophyta</taxon>
        <taxon>Pseudoscourfieldiophyceae</taxon>
        <taxon>Pseudoscourfieldiales</taxon>
        <taxon>Pycnococcaceae</taxon>
        <taxon>Pycnococcus</taxon>
    </lineage>
</organism>
<comment type="caution">
    <text evidence="2">The sequence shown here is derived from an EMBL/GenBank/DDBJ whole genome shotgun (WGS) entry which is preliminary data.</text>
</comment>
<evidence type="ECO:0000256" key="1">
    <source>
        <dbReference type="SAM" id="MobiDB-lite"/>
    </source>
</evidence>
<name>A0A830HKZ4_9CHLO</name>
<dbReference type="GO" id="GO:0003729">
    <property type="term" value="F:mRNA binding"/>
    <property type="evidence" value="ECO:0007669"/>
    <property type="project" value="InterPro"/>
</dbReference>
<dbReference type="Gene3D" id="1.25.40.10">
    <property type="entry name" value="Tetratricopeptide repeat domain"/>
    <property type="match status" value="3"/>
</dbReference>
<protein>
    <submittedName>
        <fullName evidence="2">Uncharacterized protein</fullName>
    </submittedName>
</protein>
<evidence type="ECO:0000313" key="3">
    <source>
        <dbReference type="Proteomes" id="UP000660262"/>
    </source>
</evidence>
<dbReference type="EMBL" id="BNJQ01000016">
    <property type="protein sequence ID" value="GHP07293.1"/>
    <property type="molecule type" value="Genomic_DNA"/>
</dbReference>
<dbReference type="InterPro" id="IPR019734">
    <property type="entry name" value="TPR_rpt"/>
</dbReference>
<accession>A0A830HKZ4</accession>
<dbReference type="SUPFAM" id="SSF48452">
    <property type="entry name" value="TPR-like"/>
    <property type="match status" value="3"/>
</dbReference>
<feature type="compositionally biased region" description="Low complexity" evidence="1">
    <location>
        <begin position="55"/>
        <end position="72"/>
    </location>
</feature>
<dbReference type="Proteomes" id="UP000660262">
    <property type="component" value="Unassembled WGS sequence"/>
</dbReference>
<dbReference type="OrthoDB" id="418911at2759"/>